<gene>
    <name evidence="2" type="ORF">PLEPLA_LOCUS8566</name>
</gene>
<dbReference type="EMBL" id="CADEAL010000473">
    <property type="protein sequence ID" value="CAB1420691.1"/>
    <property type="molecule type" value="Genomic_DNA"/>
</dbReference>
<dbReference type="AlphaFoldDB" id="A0A9N7YCH9"/>
<keyword evidence="3" id="KW-1185">Reference proteome</keyword>
<sequence>MYLEHRLSIQICTRFETCTGASHQGVIHMSEAVSTHRHSEESNEGGRANQGEPPDLGSGPALDLLPQTCCTSVPRHLGFLRPLG</sequence>
<organism evidence="2 3">
    <name type="scientific">Pleuronectes platessa</name>
    <name type="common">European plaice</name>
    <dbReference type="NCBI Taxonomy" id="8262"/>
    <lineage>
        <taxon>Eukaryota</taxon>
        <taxon>Metazoa</taxon>
        <taxon>Chordata</taxon>
        <taxon>Craniata</taxon>
        <taxon>Vertebrata</taxon>
        <taxon>Euteleostomi</taxon>
        <taxon>Actinopterygii</taxon>
        <taxon>Neopterygii</taxon>
        <taxon>Teleostei</taxon>
        <taxon>Neoteleostei</taxon>
        <taxon>Acanthomorphata</taxon>
        <taxon>Carangaria</taxon>
        <taxon>Pleuronectiformes</taxon>
        <taxon>Pleuronectoidei</taxon>
        <taxon>Pleuronectidae</taxon>
        <taxon>Pleuronectes</taxon>
    </lineage>
</organism>
<proteinExistence type="predicted"/>
<dbReference type="Proteomes" id="UP001153269">
    <property type="component" value="Unassembled WGS sequence"/>
</dbReference>
<feature type="region of interest" description="Disordered" evidence="1">
    <location>
        <begin position="30"/>
        <end position="63"/>
    </location>
</feature>
<evidence type="ECO:0000313" key="2">
    <source>
        <dbReference type="EMBL" id="CAB1420691.1"/>
    </source>
</evidence>
<name>A0A9N7YCH9_PLEPL</name>
<comment type="caution">
    <text evidence="2">The sequence shown here is derived from an EMBL/GenBank/DDBJ whole genome shotgun (WGS) entry which is preliminary data.</text>
</comment>
<evidence type="ECO:0000256" key="1">
    <source>
        <dbReference type="SAM" id="MobiDB-lite"/>
    </source>
</evidence>
<accession>A0A9N7YCH9</accession>
<reference evidence="2" key="1">
    <citation type="submission" date="2020-03" db="EMBL/GenBank/DDBJ databases">
        <authorList>
            <person name="Weist P."/>
        </authorList>
    </citation>
    <scope>NUCLEOTIDE SEQUENCE</scope>
</reference>
<evidence type="ECO:0000313" key="3">
    <source>
        <dbReference type="Proteomes" id="UP001153269"/>
    </source>
</evidence>
<protein>
    <submittedName>
        <fullName evidence="2">Uncharacterized protein</fullName>
    </submittedName>
</protein>